<evidence type="ECO:0000256" key="1">
    <source>
        <dbReference type="SAM" id="SignalP"/>
    </source>
</evidence>
<keyword evidence="3" id="KW-1185">Reference proteome</keyword>
<dbReference type="SUPFAM" id="SSF56436">
    <property type="entry name" value="C-type lectin-like"/>
    <property type="match status" value="1"/>
</dbReference>
<dbReference type="InterPro" id="IPR016186">
    <property type="entry name" value="C-type_lectin-like/link_sf"/>
</dbReference>
<dbReference type="PANTHER" id="PTHR22803">
    <property type="entry name" value="MANNOSE, PHOSPHOLIPASE, LECTIN RECEPTOR RELATED"/>
    <property type="match status" value="1"/>
</dbReference>
<dbReference type="RefSeq" id="XP_022309521.1">
    <property type="nucleotide sequence ID" value="XM_022453813.1"/>
</dbReference>
<dbReference type="SMART" id="SM00034">
    <property type="entry name" value="CLECT"/>
    <property type="match status" value="1"/>
</dbReference>
<feature type="chain" id="PRO_5034843256" evidence="1">
    <location>
        <begin position="18"/>
        <end position="166"/>
    </location>
</feature>
<dbReference type="Gene3D" id="3.10.100.10">
    <property type="entry name" value="Mannose-Binding Protein A, subunit A"/>
    <property type="match status" value="1"/>
</dbReference>
<dbReference type="InterPro" id="IPR016187">
    <property type="entry name" value="CTDL_fold"/>
</dbReference>
<sequence>MKTEIIIFFAALTAVLATCPADWNHYRDKCFFLSRENETFASALKLCEVIGSQYGRVASLATIDDAGTQNHIANLIKRSGFVTFYIGATDIVHEDTWVWVSTGKNATYTNWGPQQPNNRDGAENCAVLNYLPDEGFDMKWSDDPCASDFNYICEMASAEVHSPLVG</sequence>
<reference evidence="4" key="1">
    <citation type="submission" date="2025-08" db="UniProtKB">
        <authorList>
            <consortium name="RefSeq"/>
        </authorList>
    </citation>
    <scope>IDENTIFICATION</scope>
    <source>
        <tissue evidence="4">Whole sample</tissue>
    </source>
</reference>
<organism evidence="3 4">
    <name type="scientific">Crassostrea virginica</name>
    <name type="common">Eastern oyster</name>
    <dbReference type="NCBI Taxonomy" id="6565"/>
    <lineage>
        <taxon>Eukaryota</taxon>
        <taxon>Metazoa</taxon>
        <taxon>Spiralia</taxon>
        <taxon>Lophotrochozoa</taxon>
        <taxon>Mollusca</taxon>
        <taxon>Bivalvia</taxon>
        <taxon>Autobranchia</taxon>
        <taxon>Pteriomorphia</taxon>
        <taxon>Ostreida</taxon>
        <taxon>Ostreoidea</taxon>
        <taxon>Ostreidae</taxon>
        <taxon>Crassostrea</taxon>
    </lineage>
</organism>
<dbReference type="PROSITE" id="PS50041">
    <property type="entry name" value="C_TYPE_LECTIN_2"/>
    <property type="match status" value="1"/>
</dbReference>
<keyword evidence="1" id="KW-0732">Signal</keyword>
<dbReference type="OrthoDB" id="6042174at2759"/>
<proteinExistence type="predicted"/>
<evidence type="ECO:0000313" key="4">
    <source>
        <dbReference type="RefSeq" id="XP_022309521.1"/>
    </source>
</evidence>
<accession>A0A8B8C3G8</accession>
<dbReference type="KEGG" id="cvn:111115169"/>
<dbReference type="CDD" id="cd00037">
    <property type="entry name" value="CLECT"/>
    <property type="match status" value="1"/>
</dbReference>
<evidence type="ECO:0000259" key="2">
    <source>
        <dbReference type="PROSITE" id="PS50041"/>
    </source>
</evidence>
<protein>
    <submittedName>
        <fullName evidence="4">C-type lectin domain family 4 member E-like</fullName>
    </submittedName>
</protein>
<dbReference type="GeneID" id="111115169"/>
<dbReference type="Proteomes" id="UP000694844">
    <property type="component" value="Chromosome 9"/>
</dbReference>
<feature type="signal peptide" evidence="1">
    <location>
        <begin position="1"/>
        <end position="17"/>
    </location>
</feature>
<gene>
    <name evidence="4" type="primary">LOC111115169</name>
</gene>
<dbReference type="Pfam" id="PF00059">
    <property type="entry name" value="Lectin_C"/>
    <property type="match status" value="1"/>
</dbReference>
<feature type="domain" description="C-type lectin" evidence="2">
    <location>
        <begin position="26"/>
        <end position="154"/>
    </location>
</feature>
<name>A0A8B8C3G8_CRAVI</name>
<dbReference type="InterPro" id="IPR050111">
    <property type="entry name" value="C-type_lectin/snaclec_domain"/>
</dbReference>
<dbReference type="InterPro" id="IPR001304">
    <property type="entry name" value="C-type_lectin-like"/>
</dbReference>
<evidence type="ECO:0000313" key="3">
    <source>
        <dbReference type="Proteomes" id="UP000694844"/>
    </source>
</evidence>
<dbReference type="AlphaFoldDB" id="A0A8B8C3G8"/>